<keyword evidence="1" id="KW-0812">Transmembrane</keyword>
<feature type="transmembrane region" description="Helical" evidence="1">
    <location>
        <begin position="7"/>
        <end position="28"/>
    </location>
</feature>
<reference evidence="2" key="1">
    <citation type="submission" date="2019-10" db="EMBL/GenBank/DDBJ databases">
        <authorList>
            <consortium name="Genoscope - CEA"/>
            <person name="William W."/>
        </authorList>
    </citation>
    <scope>NUCLEOTIDE SEQUENCE [LARGE SCALE GENOMIC DNA]</scope>
    <source>
        <strain evidence="2">BBR_PRJEB10992</strain>
    </source>
</reference>
<name>A0A7Z9BVY3_9CYAN</name>
<evidence type="ECO:0000256" key="1">
    <source>
        <dbReference type="SAM" id="Phobius"/>
    </source>
</evidence>
<organism evidence="2 3">
    <name type="scientific">Planktothrix serta PCC 8927</name>
    <dbReference type="NCBI Taxonomy" id="671068"/>
    <lineage>
        <taxon>Bacteria</taxon>
        <taxon>Bacillati</taxon>
        <taxon>Cyanobacteriota</taxon>
        <taxon>Cyanophyceae</taxon>
        <taxon>Oscillatoriophycideae</taxon>
        <taxon>Oscillatoriales</taxon>
        <taxon>Microcoleaceae</taxon>
        <taxon>Planktothrix</taxon>
    </lineage>
</organism>
<keyword evidence="3" id="KW-1185">Reference proteome</keyword>
<evidence type="ECO:0000313" key="3">
    <source>
        <dbReference type="Proteomes" id="UP000184550"/>
    </source>
</evidence>
<dbReference type="RefSeq" id="WP_083624764.1">
    <property type="nucleotide sequence ID" value="NZ_LR734877.1"/>
</dbReference>
<dbReference type="AlphaFoldDB" id="A0A7Z9BVY3"/>
<feature type="transmembrane region" description="Helical" evidence="1">
    <location>
        <begin position="34"/>
        <end position="55"/>
    </location>
</feature>
<dbReference type="Proteomes" id="UP000184550">
    <property type="component" value="Unassembled WGS sequence"/>
</dbReference>
<proteinExistence type="predicted"/>
<gene>
    <name evidence="2" type="ORF">PL8927_750073</name>
</gene>
<accession>A0A7Z9BVY3</accession>
<protein>
    <submittedName>
        <fullName evidence="2">Uncharacterized protein</fullName>
    </submittedName>
</protein>
<comment type="caution">
    <text evidence="2">The sequence shown here is derived from an EMBL/GenBank/DDBJ whole genome shotgun (WGS) entry which is preliminary data.</text>
</comment>
<sequence length="88" mass="9745">MIQFYRIIGFFLLIASSASLASLLARLIQDLREPAFWVSLILSLGLGIAGTVIYCTRNPETQDWLFTSLIVVGFAIALIIGGLIQWSR</sequence>
<evidence type="ECO:0000313" key="2">
    <source>
        <dbReference type="EMBL" id="VXD22392.1"/>
    </source>
</evidence>
<feature type="transmembrane region" description="Helical" evidence="1">
    <location>
        <begin position="64"/>
        <end position="86"/>
    </location>
</feature>
<keyword evidence="1" id="KW-1133">Transmembrane helix</keyword>
<dbReference type="EMBL" id="CZCU02000152">
    <property type="protein sequence ID" value="VXD22392.1"/>
    <property type="molecule type" value="Genomic_DNA"/>
</dbReference>
<keyword evidence="1" id="KW-0472">Membrane</keyword>